<dbReference type="Proteomes" id="UP001152797">
    <property type="component" value="Unassembled WGS sequence"/>
</dbReference>
<evidence type="ECO:0000313" key="2">
    <source>
        <dbReference type="EMBL" id="CAL1128599.1"/>
    </source>
</evidence>
<evidence type="ECO:0000313" key="4">
    <source>
        <dbReference type="Proteomes" id="UP001152797"/>
    </source>
</evidence>
<comment type="caution">
    <text evidence="1">The sequence shown here is derived from an EMBL/GenBank/DDBJ whole genome shotgun (WGS) entry which is preliminary data.</text>
</comment>
<dbReference type="OrthoDB" id="427158at2759"/>
<proteinExistence type="predicted"/>
<dbReference type="EMBL" id="CAMXCT010000190">
    <property type="protein sequence ID" value="CAI3975224.1"/>
    <property type="molecule type" value="Genomic_DNA"/>
</dbReference>
<gene>
    <name evidence="1" type="ORF">C1SCF055_LOCUS3570</name>
</gene>
<protein>
    <submittedName>
        <fullName evidence="3">Polyketide synthase 3</fullName>
    </submittedName>
</protein>
<sequence>MGVFTLEIVLQNLEGPKTVGRWSSKGEKKTLALRLSNLAPVLLEASLSGEFHGRGKALVFDLPAELQSGEAPLPLWIMLLLLAPGAPEDANRCATLVASSCIDLRYEVMDALNRQADLSASPVPFFRRCRFGTGRVTGDLGEDPPNMSTWNATTSHPPPATLGFQTLDAADHGCQKIDPPNMVVSVAELGGAMVREGKSLSSRLVARLGVGAVVSELERAGERLRFKKVSGSGPESGWVSLAAQIRRRSAAGTLRRIKGTEICAACGW</sequence>
<evidence type="ECO:0000313" key="3">
    <source>
        <dbReference type="EMBL" id="CAL4762536.1"/>
    </source>
</evidence>
<name>A0A9P1BKT8_9DINO</name>
<organism evidence="1">
    <name type="scientific">Cladocopium goreaui</name>
    <dbReference type="NCBI Taxonomy" id="2562237"/>
    <lineage>
        <taxon>Eukaryota</taxon>
        <taxon>Sar</taxon>
        <taxon>Alveolata</taxon>
        <taxon>Dinophyceae</taxon>
        <taxon>Suessiales</taxon>
        <taxon>Symbiodiniaceae</taxon>
        <taxon>Cladocopium</taxon>
    </lineage>
</organism>
<reference evidence="1" key="1">
    <citation type="submission" date="2022-10" db="EMBL/GenBank/DDBJ databases">
        <authorList>
            <person name="Chen Y."/>
            <person name="Dougan E. K."/>
            <person name="Chan C."/>
            <person name="Rhodes N."/>
            <person name="Thang M."/>
        </authorList>
    </citation>
    <scope>NUCLEOTIDE SEQUENCE</scope>
</reference>
<accession>A0A9P1BKT8</accession>
<dbReference type="EMBL" id="CAMXCT020000190">
    <property type="protein sequence ID" value="CAL1128599.1"/>
    <property type="molecule type" value="Genomic_DNA"/>
</dbReference>
<keyword evidence="4" id="KW-1185">Reference proteome</keyword>
<dbReference type="EMBL" id="CAMXCT030000190">
    <property type="protein sequence ID" value="CAL4762536.1"/>
    <property type="molecule type" value="Genomic_DNA"/>
</dbReference>
<dbReference type="AlphaFoldDB" id="A0A9P1BKT8"/>
<evidence type="ECO:0000313" key="1">
    <source>
        <dbReference type="EMBL" id="CAI3975224.1"/>
    </source>
</evidence>
<reference evidence="2" key="2">
    <citation type="submission" date="2024-04" db="EMBL/GenBank/DDBJ databases">
        <authorList>
            <person name="Chen Y."/>
            <person name="Shah S."/>
            <person name="Dougan E. K."/>
            <person name="Thang M."/>
            <person name="Chan C."/>
        </authorList>
    </citation>
    <scope>NUCLEOTIDE SEQUENCE [LARGE SCALE GENOMIC DNA]</scope>
</reference>